<comment type="caution">
    <text evidence="1">The sequence shown here is derived from an EMBL/GenBank/DDBJ whole genome shotgun (WGS) entry which is preliminary data.</text>
</comment>
<evidence type="ECO:0000313" key="1">
    <source>
        <dbReference type="EMBL" id="RSM42656.1"/>
    </source>
</evidence>
<keyword evidence="2" id="KW-1185">Reference proteome</keyword>
<dbReference type="AlphaFoldDB" id="A0A428WHY6"/>
<organism evidence="1 2">
    <name type="scientific">Amycolatopsis balhimycina DSM 5908</name>
    <dbReference type="NCBI Taxonomy" id="1081091"/>
    <lineage>
        <taxon>Bacteria</taxon>
        <taxon>Bacillati</taxon>
        <taxon>Actinomycetota</taxon>
        <taxon>Actinomycetes</taxon>
        <taxon>Pseudonocardiales</taxon>
        <taxon>Pseudonocardiaceae</taxon>
        <taxon>Amycolatopsis</taxon>
    </lineage>
</organism>
<dbReference type="OrthoDB" id="9914816at2"/>
<accession>A0A428WHY6</accession>
<evidence type="ECO:0000313" key="2">
    <source>
        <dbReference type="Proteomes" id="UP000286716"/>
    </source>
</evidence>
<name>A0A428WHY6_AMYBA</name>
<dbReference type="RefSeq" id="WP_020645892.1">
    <property type="nucleotide sequence ID" value="NZ_QHHU01000028.1"/>
</dbReference>
<sequence length="178" mass="20219">MANNYTRISYTLRQIVERTRWSSRAEVVEEIRQAKPVEMKIRGDGSSDDHYMSARALDDLLSLMVDLRLVTVDNRGRVSASIEGRRAADDPSIYDLLIKSSIRSLLEQDGCPIGKVLDTVRGIRLPAVPDAKTIHDRLKANNKSMTLNLDRFRRLLYMYACAGGIDRLVRVHYRQANG</sequence>
<dbReference type="Proteomes" id="UP000286716">
    <property type="component" value="Unassembled WGS sequence"/>
</dbReference>
<proteinExistence type="predicted"/>
<dbReference type="EMBL" id="QHHU01000028">
    <property type="protein sequence ID" value="RSM42656.1"/>
    <property type="molecule type" value="Genomic_DNA"/>
</dbReference>
<gene>
    <name evidence="1" type="ORF">DMA12_20755</name>
</gene>
<protein>
    <submittedName>
        <fullName evidence="1">Uncharacterized protein</fullName>
    </submittedName>
</protein>
<reference evidence="1 2" key="1">
    <citation type="submission" date="2018-05" db="EMBL/GenBank/DDBJ databases">
        <title>Evolution of GPA BGCs.</title>
        <authorList>
            <person name="Waglechner N."/>
            <person name="Wright G.D."/>
        </authorList>
    </citation>
    <scope>NUCLEOTIDE SEQUENCE [LARGE SCALE GENOMIC DNA]</scope>
    <source>
        <strain evidence="1 2">DSM 5908</strain>
    </source>
</reference>